<dbReference type="EMBL" id="JBOK01000003">
    <property type="protein sequence ID" value="EXU81405.1"/>
    <property type="molecule type" value="Genomic_DNA"/>
</dbReference>
<dbReference type="AlphaFoldDB" id="A0A014P5G6"/>
<proteinExistence type="predicted"/>
<dbReference type="RefSeq" id="WP_043379485.1">
    <property type="nucleotide sequence ID" value="NZ_JBOK01000003.1"/>
</dbReference>
<evidence type="ECO:0000259" key="1">
    <source>
        <dbReference type="Pfam" id="PF25135"/>
    </source>
</evidence>
<accession>A0A014P5G6</accession>
<evidence type="ECO:0000313" key="2">
    <source>
        <dbReference type="EMBL" id="EXU81405.1"/>
    </source>
</evidence>
<comment type="caution">
    <text evidence="2">The sequence shown here is derived from an EMBL/GenBank/DDBJ whole genome shotgun (WGS) entry which is preliminary data.</text>
</comment>
<protein>
    <recommendedName>
        <fullName evidence="1">DUF7822 domain-containing protein</fullName>
    </recommendedName>
</protein>
<reference evidence="2 3" key="1">
    <citation type="submission" date="2014-01" db="EMBL/GenBank/DDBJ databases">
        <title>Interspecies Systems Biology Uncovers Metabolites Affecting C. elegans Gene Expression and Life History Traits.</title>
        <authorList>
            <person name="Watson E."/>
            <person name="Macneil L.T."/>
            <person name="Ritter A.D."/>
            <person name="Yilmaz L.S."/>
            <person name="Rosebrock A.P."/>
            <person name="Caudy A.A."/>
            <person name="Walhout A.J."/>
        </authorList>
    </citation>
    <scope>NUCLEOTIDE SEQUENCE [LARGE SCALE GENOMIC DNA]</scope>
    <source>
        <strain evidence="2 3">DA1877</strain>
    </source>
</reference>
<organism evidence="2 3">
    <name type="scientific">Comamonas aquatica DA1877</name>
    <dbReference type="NCBI Taxonomy" id="1457173"/>
    <lineage>
        <taxon>Bacteria</taxon>
        <taxon>Pseudomonadati</taxon>
        <taxon>Pseudomonadota</taxon>
        <taxon>Betaproteobacteria</taxon>
        <taxon>Burkholderiales</taxon>
        <taxon>Comamonadaceae</taxon>
        <taxon>Comamonas</taxon>
    </lineage>
</organism>
<dbReference type="STRING" id="225991.MA05_06785"/>
<keyword evidence="3" id="KW-1185">Reference proteome</keyword>
<dbReference type="Pfam" id="PF25135">
    <property type="entry name" value="DUF7822"/>
    <property type="match status" value="1"/>
</dbReference>
<dbReference type="PATRIC" id="fig|1457173.3.peg.815"/>
<dbReference type="Proteomes" id="UP000020766">
    <property type="component" value="Unassembled WGS sequence"/>
</dbReference>
<name>A0A014P5G6_9BURK</name>
<evidence type="ECO:0000313" key="3">
    <source>
        <dbReference type="Proteomes" id="UP000020766"/>
    </source>
</evidence>
<dbReference type="InterPro" id="IPR056724">
    <property type="entry name" value="DUF7822"/>
</dbReference>
<feature type="domain" description="DUF7822" evidence="1">
    <location>
        <begin position="20"/>
        <end position="168"/>
    </location>
</feature>
<gene>
    <name evidence="2" type="ORF">AX13_11420</name>
</gene>
<sequence length="704" mass="78091">MPNYALLLAHDERPTATTLWLTEPGLPGAVCEGWAEWFNHTPLLFSLLMGDALHLPERVPCSFYQEADSLSALAAPMTQVQARWAWLKHLLGAAPGNWPAALAQQWQAIDHTITTSQRQWLLLDCATLCPHDLGTPEFAAFLQAQRDQCLLWDCSASSLPQALQALKQHPDHQLGWWNPAVVARTATIERADSDDWPSWLADAYEERYYAAWEEEIDAYQVMPRLHPRTGQPCRTEDEREHWPVGLVTPYGRWLLAPQAGAHSAFASGGCINLGYPPQAPGQDERCGIQDANGLWLVHPDLGHREAWALTPQLMQSRTAEGHYALHRLPDLALLHSGLTAIDLFPDDQLIRARRSDDTVMVLDASGQPLFDSPYEHVLNFNPKNGLAVTFQRQRPGDRSSPLLEGVLHRSGTLRVPCAFAQIERGFNDSPPKVFPGGKLLAYSPEGQPRVFNTQGQLLSAPDLWCPPLARTVKKNLLLAGVGSGPEAAMGWFSLKDFSFTPTGETWGDITQALRRGLEGDTDVEVRVLRRSDLVDAEDTDWMQDVARTLCLGDAEAATALVATWRAAVAQPDPDDFGWDTEDPDFDPDLLELCGEDNDLTLCWQHLLAVGPQFARLDWKDADGLAGSRWLPGAHDWHWDTSTQGHGMEDGFDSLAQHLAPQQLALVRLRTSDDSLRFVVVRQPDAADLLDRLAHAAVEAWVHAA</sequence>